<keyword evidence="3" id="KW-1185">Reference proteome</keyword>
<dbReference type="RefSeq" id="WP_184479176.1">
    <property type="nucleotide sequence ID" value="NZ_JACHIV010000001.1"/>
</dbReference>
<organism evidence="2 3">
    <name type="scientific">Saccharopolyspora gloriosae</name>
    <dbReference type="NCBI Taxonomy" id="455344"/>
    <lineage>
        <taxon>Bacteria</taxon>
        <taxon>Bacillati</taxon>
        <taxon>Actinomycetota</taxon>
        <taxon>Actinomycetes</taxon>
        <taxon>Pseudonocardiales</taxon>
        <taxon>Pseudonocardiaceae</taxon>
        <taxon>Saccharopolyspora</taxon>
    </lineage>
</organism>
<dbReference type="EMBL" id="JACHIV010000001">
    <property type="protein sequence ID" value="MBB5069493.1"/>
    <property type="molecule type" value="Genomic_DNA"/>
</dbReference>
<evidence type="ECO:0000259" key="1">
    <source>
        <dbReference type="PROSITE" id="PS51462"/>
    </source>
</evidence>
<gene>
    <name evidence="2" type="ORF">BJ969_002581</name>
</gene>
<dbReference type="Gene3D" id="3.90.79.10">
    <property type="entry name" value="Nucleoside Triphosphate Pyrophosphohydrolase"/>
    <property type="match status" value="1"/>
</dbReference>
<comment type="caution">
    <text evidence="2">The sequence shown here is derived from an EMBL/GenBank/DDBJ whole genome shotgun (WGS) entry which is preliminary data.</text>
</comment>
<name>A0A840NGY8_9PSEU</name>
<dbReference type="InterPro" id="IPR000086">
    <property type="entry name" value="NUDIX_hydrolase_dom"/>
</dbReference>
<reference evidence="2 3" key="1">
    <citation type="submission" date="2020-08" db="EMBL/GenBank/DDBJ databases">
        <title>Sequencing the genomes of 1000 actinobacteria strains.</title>
        <authorList>
            <person name="Klenk H.-P."/>
        </authorList>
    </citation>
    <scope>NUCLEOTIDE SEQUENCE [LARGE SCALE GENOMIC DNA]</scope>
    <source>
        <strain evidence="2 3">DSM 45582</strain>
    </source>
</reference>
<sequence>MAKFTWHTRAVPKGLPVRQVYGFLFAPDGRVLIRVDGAKHSLPGGRPEPGESAYVDILRRETYEEVTLDIAEPHYLGYQCVDDGFAPYAQVRMVAEISGVHPPEPDPDNGRTYLRLLVHPGKAGDLLNWGETGHQQASAAANAAIGVLGLPHEGLPESGYL</sequence>
<accession>A0A840NGY8</accession>
<proteinExistence type="predicted"/>
<dbReference type="InterPro" id="IPR015797">
    <property type="entry name" value="NUDIX_hydrolase-like_dom_sf"/>
</dbReference>
<dbReference type="AlphaFoldDB" id="A0A840NGY8"/>
<dbReference type="PROSITE" id="PS51462">
    <property type="entry name" value="NUDIX"/>
    <property type="match status" value="1"/>
</dbReference>
<feature type="domain" description="Nudix hydrolase" evidence="1">
    <location>
        <begin position="15"/>
        <end position="149"/>
    </location>
</feature>
<protein>
    <submittedName>
        <fullName evidence="2">8-oxo-dGTP pyrophosphatase MutT (NUDIX family)</fullName>
    </submittedName>
</protein>
<evidence type="ECO:0000313" key="3">
    <source>
        <dbReference type="Proteomes" id="UP000580474"/>
    </source>
</evidence>
<dbReference type="SUPFAM" id="SSF55811">
    <property type="entry name" value="Nudix"/>
    <property type="match status" value="1"/>
</dbReference>
<evidence type="ECO:0000313" key="2">
    <source>
        <dbReference type="EMBL" id="MBB5069493.1"/>
    </source>
</evidence>
<dbReference type="Pfam" id="PF00293">
    <property type="entry name" value="NUDIX"/>
    <property type="match status" value="1"/>
</dbReference>
<dbReference type="Proteomes" id="UP000580474">
    <property type="component" value="Unassembled WGS sequence"/>
</dbReference>
<dbReference type="CDD" id="cd02883">
    <property type="entry name" value="NUDIX_Hydrolase"/>
    <property type="match status" value="1"/>
</dbReference>